<dbReference type="Proteomes" id="UP001385499">
    <property type="component" value="Unassembled WGS sequence"/>
</dbReference>
<dbReference type="RefSeq" id="WP_340274240.1">
    <property type="nucleotide sequence ID" value="NZ_JBAKIA010000005.1"/>
</dbReference>
<keyword evidence="2" id="KW-1185">Reference proteome</keyword>
<dbReference type="EMBL" id="JBAKIA010000005">
    <property type="protein sequence ID" value="MEJ8474493.1"/>
    <property type="molecule type" value="Genomic_DNA"/>
</dbReference>
<dbReference type="InterPro" id="IPR038695">
    <property type="entry name" value="Saro_0823-like_sf"/>
</dbReference>
<proteinExistence type="predicted"/>
<evidence type="ECO:0000313" key="1">
    <source>
        <dbReference type="EMBL" id="MEJ8474493.1"/>
    </source>
</evidence>
<accession>A0ABU8TKY3</accession>
<evidence type="ECO:0000313" key="2">
    <source>
        <dbReference type="Proteomes" id="UP001385499"/>
    </source>
</evidence>
<reference evidence="1 2" key="1">
    <citation type="submission" date="2024-02" db="EMBL/GenBank/DDBJ databases">
        <title>Roseibium algae sp. nov., isolated from marine alga (Grateloupia sp.), showing potential in myo-inositol conversion.</title>
        <authorList>
            <person name="Wang Y."/>
        </authorList>
    </citation>
    <scope>NUCLEOTIDE SEQUENCE [LARGE SCALE GENOMIC DNA]</scope>
    <source>
        <strain evidence="1 2">H3510</strain>
    </source>
</reference>
<dbReference type="Gene3D" id="2.60.120.1140">
    <property type="entry name" value="Protein of unknown function DUF192"/>
    <property type="match status" value="1"/>
</dbReference>
<dbReference type="PANTHER" id="PTHR37953">
    <property type="entry name" value="UPF0127 PROTEIN MJ1496"/>
    <property type="match status" value="1"/>
</dbReference>
<dbReference type="InterPro" id="IPR003795">
    <property type="entry name" value="DUF192"/>
</dbReference>
<protein>
    <submittedName>
        <fullName evidence="1">DUF192 domain-containing protein</fullName>
    </submittedName>
</protein>
<sequence>MMKSVLADRLPSAWLIALRAASRAAVVCVGLITLFVAGAGTGIGAEGVADLPMEDLSIVSVEATHEFKVEVASTDRQRAQGLMLRETMAGDHGMLFVFDAEGDRYFWMKDTPLSLDIIFADADGVIVRIAERTTPFSQKIIPSREAAMFVLELNAGQSEKLGISAGDRLVSPSISAVR</sequence>
<dbReference type="PANTHER" id="PTHR37953:SF1">
    <property type="entry name" value="UPF0127 PROTEIN MJ1496"/>
    <property type="match status" value="1"/>
</dbReference>
<name>A0ABU8TKY3_9HYPH</name>
<gene>
    <name evidence="1" type="ORF">V6575_10375</name>
</gene>
<organism evidence="1 2">
    <name type="scientific">Roseibium algae</name>
    <dbReference type="NCBI Taxonomy" id="3123038"/>
    <lineage>
        <taxon>Bacteria</taxon>
        <taxon>Pseudomonadati</taxon>
        <taxon>Pseudomonadota</taxon>
        <taxon>Alphaproteobacteria</taxon>
        <taxon>Hyphomicrobiales</taxon>
        <taxon>Stappiaceae</taxon>
        <taxon>Roseibium</taxon>
    </lineage>
</organism>
<comment type="caution">
    <text evidence="1">The sequence shown here is derived from an EMBL/GenBank/DDBJ whole genome shotgun (WGS) entry which is preliminary data.</text>
</comment>
<dbReference type="Pfam" id="PF02643">
    <property type="entry name" value="DUF192"/>
    <property type="match status" value="1"/>
</dbReference>